<organism evidence="2 3">
    <name type="scientific">Allacma fusca</name>
    <dbReference type="NCBI Taxonomy" id="39272"/>
    <lineage>
        <taxon>Eukaryota</taxon>
        <taxon>Metazoa</taxon>
        <taxon>Ecdysozoa</taxon>
        <taxon>Arthropoda</taxon>
        <taxon>Hexapoda</taxon>
        <taxon>Collembola</taxon>
        <taxon>Symphypleona</taxon>
        <taxon>Sminthuridae</taxon>
        <taxon>Allacma</taxon>
    </lineage>
</organism>
<feature type="non-terminal residue" evidence="2">
    <location>
        <position position="1"/>
    </location>
</feature>
<accession>A0A8J2LA63</accession>
<evidence type="ECO:0000313" key="3">
    <source>
        <dbReference type="Proteomes" id="UP000708208"/>
    </source>
</evidence>
<keyword evidence="1" id="KW-0732">Signal</keyword>
<comment type="caution">
    <text evidence="2">The sequence shown here is derived from an EMBL/GenBank/DDBJ whole genome shotgun (WGS) entry which is preliminary data.</text>
</comment>
<feature type="signal peptide" evidence="1">
    <location>
        <begin position="1"/>
        <end position="19"/>
    </location>
</feature>
<keyword evidence="3" id="KW-1185">Reference proteome</keyword>
<name>A0A8J2LA63_9HEXA</name>
<gene>
    <name evidence="2" type="ORF">AFUS01_LOCUS41325</name>
</gene>
<dbReference type="AlphaFoldDB" id="A0A8J2LA63"/>
<dbReference type="Proteomes" id="UP000708208">
    <property type="component" value="Unassembled WGS sequence"/>
</dbReference>
<proteinExistence type="predicted"/>
<evidence type="ECO:0000313" key="2">
    <source>
        <dbReference type="EMBL" id="CAG7831587.1"/>
    </source>
</evidence>
<feature type="chain" id="PRO_5035286795" evidence="1">
    <location>
        <begin position="20"/>
        <end position="77"/>
    </location>
</feature>
<sequence>MYFVLRFLQLLLISLVTSPLNKISVTAVVRTCERTIQKCQNINPFTENNICQDECQGQKNLSHLPRCTRSVDKLSEG</sequence>
<protein>
    <submittedName>
        <fullName evidence="2">Uncharacterized protein</fullName>
    </submittedName>
</protein>
<evidence type="ECO:0000256" key="1">
    <source>
        <dbReference type="SAM" id="SignalP"/>
    </source>
</evidence>
<reference evidence="2" key="1">
    <citation type="submission" date="2021-06" db="EMBL/GenBank/DDBJ databases">
        <authorList>
            <person name="Hodson N. C."/>
            <person name="Mongue J. A."/>
            <person name="Jaron S. K."/>
        </authorList>
    </citation>
    <scope>NUCLEOTIDE SEQUENCE</scope>
</reference>
<dbReference type="EMBL" id="CAJVCH010561126">
    <property type="protein sequence ID" value="CAG7831587.1"/>
    <property type="molecule type" value="Genomic_DNA"/>
</dbReference>